<evidence type="ECO:0000313" key="2">
    <source>
        <dbReference type="EMBL" id="MFC5551095.1"/>
    </source>
</evidence>
<sequence>MRIRSFLILLAVAGSAHAADSINIGHRTDSEEAKPMAWRFQLLEKALTTFAKRAAEQAPGAKLTFRLPKVDAAEGGNQVEIVGADHHVPLQMTSNTSFVLKLGTLAEDDDAMVVVNRNFPKGEFNHPLVQVRSPGLPDGVRRMGDLRLACTAQMEMAKSEGLKFRAALATASLFGFKVCDKLEAAKVEEPSGKYDTVTIEDRARRLVHAAKDKHQPELGDKAWSDDARISYTLNGQPVQ</sequence>
<gene>
    <name evidence="2" type="ORF">ACFPO9_21465</name>
</gene>
<feature type="chain" id="PRO_5047382433" evidence="1">
    <location>
        <begin position="19"/>
        <end position="239"/>
    </location>
</feature>
<comment type="caution">
    <text evidence="2">The sequence shown here is derived from an EMBL/GenBank/DDBJ whole genome shotgun (WGS) entry which is preliminary data.</text>
</comment>
<organism evidence="2 3">
    <name type="scientific">Massilia aerilata</name>
    <dbReference type="NCBI Taxonomy" id="453817"/>
    <lineage>
        <taxon>Bacteria</taxon>
        <taxon>Pseudomonadati</taxon>
        <taxon>Pseudomonadota</taxon>
        <taxon>Betaproteobacteria</taxon>
        <taxon>Burkholderiales</taxon>
        <taxon>Oxalobacteraceae</taxon>
        <taxon>Telluria group</taxon>
        <taxon>Massilia</taxon>
    </lineage>
</organism>
<proteinExistence type="predicted"/>
<evidence type="ECO:0000256" key="1">
    <source>
        <dbReference type="SAM" id="SignalP"/>
    </source>
</evidence>
<reference evidence="3" key="1">
    <citation type="journal article" date="2019" name="Int. J. Syst. Evol. Microbiol.">
        <title>The Global Catalogue of Microorganisms (GCM) 10K type strain sequencing project: providing services to taxonomists for standard genome sequencing and annotation.</title>
        <authorList>
            <consortium name="The Broad Institute Genomics Platform"/>
            <consortium name="The Broad Institute Genome Sequencing Center for Infectious Disease"/>
            <person name="Wu L."/>
            <person name="Ma J."/>
        </authorList>
    </citation>
    <scope>NUCLEOTIDE SEQUENCE [LARGE SCALE GENOMIC DNA]</scope>
    <source>
        <strain evidence="3">CGMCC 4.5798</strain>
    </source>
</reference>
<evidence type="ECO:0000313" key="3">
    <source>
        <dbReference type="Proteomes" id="UP001596086"/>
    </source>
</evidence>
<keyword evidence="3" id="KW-1185">Reference proteome</keyword>
<name>A0ABW0S5B6_9BURK</name>
<dbReference type="RefSeq" id="WP_379774659.1">
    <property type="nucleotide sequence ID" value="NZ_JBHSMZ010000016.1"/>
</dbReference>
<protein>
    <submittedName>
        <fullName evidence="2">Uncharacterized protein</fullName>
    </submittedName>
</protein>
<keyword evidence="1" id="KW-0732">Signal</keyword>
<accession>A0ABW0S5B6</accession>
<feature type="signal peptide" evidence="1">
    <location>
        <begin position="1"/>
        <end position="18"/>
    </location>
</feature>
<dbReference type="Proteomes" id="UP001596086">
    <property type="component" value="Unassembled WGS sequence"/>
</dbReference>
<dbReference type="EMBL" id="JBHSMZ010000016">
    <property type="protein sequence ID" value="MFC5551095.1"/>
    <property type="molecule type" value="Genomic_DNA"/>
</dbReference>